<protein>
    <recommendedName>
        <fullName evidence="1">N-acetyltransferase domain-containing protein</fullName>
    </recommendedName>
</protein>
<sequence>MELQFEKLKGNPNQFFDILPEDWKISIVPNWVYYKKTASIYVIKENNEIICGGIVFTEKLKEMTSFEILHAYLFTEGYYYLGYIWVSEHKRNQQLATKWFTHLKDQNPKQKYWLTIEEEQLNYFYKKNGFKLFAESNDDFDAKEWIFTNNPIK</sequence>
<dbReference type="RefSeq" id="WP_090224454.1">
    <property type="nucleotide sequence ID" value="NZ_FOZP01000003.1"/>
</dbReference>
<name>A0A1I6Q692_9FLAO</name>
<feature type="domain" description="N-acetyltransferase" evidence="1">
    <location>
        <begin position="3"/>
        <end position="150"/>
    </location>
</feature>
<organism evidence="2 3">
    <name type="scientific">Lutibacter maritimus</name>
    <dbReference type="NCBI Taxonomy" id="593133"/>
    <lineage>
        <taxon>Bacteria</taxon>
        <taxon>Pseudomonadati</taxon>
        <taxon>Bacteroidota</taxon>
        <taxon>Flavobacteriia</taxon>
        <taxon>Flavobacteriales</taxon>
        <taxon>Flavobacteriaceae</taxon>
        <taxon>Lutibacter</taxon>
    </lineage>
</organism>
<dbReference type="Proteomes" id="UP000199312">
    <property type="component" value="Unassembled WGS sequence"/>
</dbReference>
<dbReference type="Gene3D" id="3.40.630.30">
    <property type="match status" value="1"/>
</dbReference>
<gene>
    <name evidence="2" type="ORF">SAMN04488006_1528</name>
</gene>
<dbReference type="SUPFAM" id="SSF55729">
    <property type="entry name" value="Acyl-CoA N-acyltransferases (Nat)"/>
    <property type="match status" value="1"/>
</dbReference>
<dbReference type="STRING" id="593133.SAMN04488006_1528"/>
<dbReference type="EMBL" id="FOZP01000003">
    <property type="protein sequence ID" value="SFS47898.1"/>
    <property type="molecule type" value="Genomic_DNA"/>
</dbReference>
<dbReference type="OrthoDB" id="1435172at2"/>
<dbReference type="AlphaFoldDB" id="A0A1I6Q692"/>
<dbReference type="InterPro" id="IPR000182">
    <property type="entry name" value="GNAT_dom"/>
</dbReference>
<accession>A0A1I6Q692</accession>
<evidence type="ECO:0000259" key="1">
    <source>
        <dbReference type="PROSITE" id="PS51186"/>
    </source>
</evidence>
<dbReference type="PROSITE" id="PS51186">
    <property type="entry name" value="GNAT"/>
    <property type="match status" value="1"/>
</dbReference>
<proteinExistence type="predicted"/>
<reference evidence="3" key="1">
    <citation type="submission" date="2016-10" db="EMBL/GenBank/DDBJ databases">
        <authorList>
            <person name="Varghese N."/>
            <person name="Submissions S."/>
        </authorList>
    </citation>
    <scope>NUCLEOTIDE SEQUENCE [LARGE SCALE GENOMIC DNA]</scope>
    <source>
        <strain evidence="3">DSM 24450</strain>
    </source>
</reference>
<dbReference type="InterPro" id="IPR016181">
    <property type="entry name" value="Acyl_CoA_acyltransferase"/>
</dbReference>
<dbReference type="Pfam" id="PF00583">
    <property type="entry name" value="Acetyltransf_1"/>
    <property type="match status" value="1"/>
</dbReference>
<evidence type="ECO:0000313" key="3">
    <source>
        <dbReference type="Proteomes" id="UP000199312"/>
    </source>
</evidence>
<evidence type="ECO:0000313" key="2">
    <source>
        <dbReference type="EMBL" id="SFS47898.1"/>
    </source>
</evidence>
<keyword evidence="3" id="KW-1185">Reference proteome</keyword>
<dbReference type="GO" id="GO:0016747">
    <property type="term" value="F:acyltransferase activity, transferring groups other than amino-acyl groups"/>
    <property type="evidence" value="ECO:0007669"/>
    <property type="project" value="InterPro"/>
</dbReference>